<dbReference type="InterPro" id="IPR013078">
    <property type="entry name" value="His_Pase_superF_clade-1"/>
</dbReference>
<dbReference type="RefSeq" id="WP_042214735.1">
    <property type="nucleotide sequence ID" value="NZ_CP009285.1"/>
</dbReference>
<dbReference type="OrthoDB" id="9782128at2"/>
<keyword evidence="3" id="KW-0808">Transferase</keyword>
<dbReference type="GO" id="GO:0005737">
    <property type="term" value="C:cytoplasm"/>
    <property type="evidence" value="ECO:0007669"/>
    <property type="project" value="TreeGrafter"/>
</dbReference>
<feature type="binding site" evidence="2">
    <location>
        <position position="58"/>
    </location>
    <ligand>
        <name>substrate</name>
    </ligand>
</feature>
<gene>
    <name evidence="3" type="ORF">PBOR_21000</name>
</gene>
<feature type="active site" description="Proton donor/acceptor" evidence="1">
    <location>
        <position position="83"/>
    </location>
</feature>
<dbReference type="PANTHER" id="PTHR48100:SF1">
    <property type="entry name" value="HISTIDINE PHOSPHATASE FAMILY PROTEIN-RELATED"/>
    <property type="match status" value="1"/>
</dbReference>
<dbReference type="HOGENOM" id="CLU_033323_9_4_9"/>
<evidence type="ECO:0000313" key="3">
    <source>
        <dbReference type="EMBL" id="AIQ59134.1"/>
    </source>
</evidence>
<sequence length="191" mass="21486">MAIIGLIRHGLTEWNIAGRAQGLADIPLNGEGREQAGRLAGRLSKERWDIMISSHLYRARETAEIIAAAAGIGERLIDERICEMDCGQLEGLNEAEWLGRWAPDWRSLELGMEKAEDVSRRGALFLEELYTRYPDKKVLVVSHGALIGLTLQHLLPQVFTTTYIDNTSLTLLTKTNNKWNCLLYNCVEHLA</sequence>
<feature type="active site" description="Tele-phosphohistidine intermediate" evidence="1">
    <location>
        <position position="9"/>
    </location>
</feature>
<evidence type="ECO:0000256" key="2">
    <source>
        <dbReference type="PIRSR" id="PIRSR613078-2"/>
    </source>
</evidence>
<dbReference type="EMBL" id="CP009285">
    <property type="protein sequence ID" value="AIQ59134.1"/>
    <property type="molecule type" value="Genomic_DNA"/>
</dbReference>
<dbReference type="InterPro" id="IPR029033">
    <property type="entry name" value="His_PPase_superfam"/>
</dbReference>
<dbReference type="AlphaFoldDB" id="A0A089MRL9"/>
<dbReference type="GO" id="GO:0016301">
    <property type="term" value="F:kinase activity"/>
    <property type="evidence" value="ECO:0007669"/>
    <property type="project" value="UniProtKB-KW"/>
</dbReference>
<reference evidence="3" key="1">
    <citation type="submission" date="2014-08" db="EMBL/GenBank/DDBJ databases">
        <title>Comparative genomics of the Paenibacillus odorifer group.</title>
        <authorList>
            <person name="den Bakker H.C."/>
            <person name="Tsai Y.-C.Y.-C."/>
            <person name="Martin N."/>
            <person name="Korlach J."/>
            <person name="Wiedmann M."/>
        </authorList>
    </citation>
    <scope>NUCLEOTIDE SEQUENCE [LARGE SCALE GENOMIC DNA]</scope>
    <source>
        <strain evidence="3">DSM 13188</strain>
    </source>
</reference>
<dbReference type="GO" id="GO:0016791">
    <property type="term" value="F:phosphatase activity"/>
    <property type="evidence" value="ECO:0007669"/>
    <property type="project" value="TreeGrafter"/>
</dbReference>
<dbReference type="Gene3D" id="3.40.50.1240">
    <property type="entry name" value="Phosphoglycerate mutase-like"/>
    <property type="match status" value="1"/>
</dbReference>
<dbReference type="InterPro" id="IPR050275">
    <property type="entry name" value="PGM_Phosphatase"/>
</dbReference>
<feature type="binding site" evidence="2">
    <location>
        <begin position="8"/>
        <end position="15"/>
    </location>
    <ligand>
        <name>substrate</name>
    </ligand>
</feature>
<organism evidence="3 4">
    <name type="scientific">Paenibacillus borealis</name>
    <dbReference type="NCBI Taxonomy" id="160799"/>
    <lineage>
        <taxon>Bacteria</taxon>
        <taxon>Bacillati</taxon>
        <taxon>Bacillota</taxon>
        <taxon>Bacilli</taxon>
        <taxon>Bacillales</taxon>
        <taxon>Paenibacillaceae</taxon>
        <taxon>Paenibacillus</taxon>
    </lineage>
</organism>
<evidence type="ECO:0000256" key="1">
    <source>
        <dbReference type="PIRSR" id="PIRSR613078-1"/>
    </source>
</evidence>
<accession>A0A089MRL9</accession>
<dbReference type="CDD" id="cd07067">
    <property type="entry name" value="HP_PGM_like"/>
    <property type="match status" value="1"/>
</dbReference>
<evidence type="ECO:0000313" key="4">
    <source>
        <dbReference type="Proteomes" id="UP000029518"/>
    </source>
</evidence>
<dbReference type="KEGG" id="pbd:PBOR_21000"/>
<dbReference type="Pfam" id="PF00300">
    <property type="entry name" value="His_Phos_1"/>
    <property type="match status" value="1"/>
</dbReference>
<protein>
    <submittedName>
        <fullName evidence="3">Phosphoglycerate kinase</fullName>
    </submittedName>
</protein>
<dbReference type="SMART" id="SM00855">
    <property type="entry name" value="PGAM"/>
    <property type="match status" value="1"/>
</dbReference>
<dbReference type="Proteomes" id="UP000029518">
    <property type="component" value="Chromosome"/>
</dbReference>
<proteinExistence type="predicted"/>
<keyword evidence="4" id="KW-1185">Reference proteome</keyword>
<name>A0A089MRL9_PAEBO</name>
<dbReference type="SUPFAM" id="SSF53254">
    <property type="entry name" value="Phosphoglycerate mutase-like"/>
    <property type="match status" value="1"/>
</dbReference>
<keyword evidence="3" id="KW-0418">Kinase</keyword>
<dbReference type="PANTHER" id="PTHR48100">
    <property type="entry name" value="BROAD-SPECIFICITY PHOSPHATASE YOR283W-RELATED"/>
    <property type="match status" value="1"/>
</dbReference>